<reference evidence="1 3" key="2">
    <citation type="submission" date="2018-03" db="EMBL/GenBank/DDBJ databases">
        <title>Genomic framework for the identification of Micromonospora saelicesensis and Micromonospora noduli.</title>
        <authorList>
            <person name="Riesco R."/>
            <person name="Trujillo M.E."/>
        </authorList>
    </citation>
    <scope>NUCLEOTIDE SEQUENCE [LARGE SCALE GENOMIC DNA]</scope>
    <source>
        <strain evidence="1 3">GAR05</strain>
    </source>
</reference>
<sequence>MNEDELQRAIKVSLDETFANVALNEFGTIMVPLPGNPIGCKTARLADQSLIVNLEAPVLFDVPTPPASLYELICLMSTDLGYGSFLVIGGPNRDIHIFLRAQLLPEEACGPAIHRAVVLLHEASIREIRRFRSLTPPIGGATAQ</sequence>
<gene>
    <name evidence="1" type="ORF">GAR05_03564</name>
    <name evidence="2" type="ORF">PSN13_01595</name>
</gene>
<protein>
    <submittedName>
        <fullName evidence="2">Uncharacterized protein</fullName>
    </submittedName>
</protein>
<organism evidence="2 4">
    <name type="scientific">Micromonospora saelicesensis</name>
    <dbReference type="NCBI Taxonomy" id="285676"/>
    <lineage>
        <taxon>Bacteria</taxon>
        <taxon>Bacillati</taxon>
        <taxon>Actinomycetota</taxon>
        <taxon>Actinomycetes</taxon>
        <taxon>Micromonosporales</taxon>
        <taxon>Micromonosporaceae</taxon>
        <taxon>Micromonospora</taxon>
    </lineage>
</organism>
<dbReference type="EMBL" id="PYAG01000005">
    <property type="protein sequence ID" value="RAO37600.1"/>
    <property type="molecule type" value="Genomic_DNA"/>
</dbReference>
<accession>A0A328P015</accession>
<evidence type="ECO:0000313" key="3">
    <source>
        <dbReference type="Proteomes" id="UP000249334"/>
    </source>
</evidence>
<evidence type="ECO:0000313" key="4">
    <source>
        <dbReference type="Proteomes" id="UP000249419"/>
    </source>
</evidence>
<comment type="caution">
    <text evidence="2">The sequence shown here is derived from an EMBL/GenBank/DDBJ whole genome shotgun (WGS) entry which is preliminary data.</text>
</comment>
<dbReference type="EMBL" id="PXXW01000027">
    <property type="protein sequence ID" value="RAN97444.1"/>
    <property type="molecule type" value="Genomic_DNA"/>
</dbReference>
<proteinExistence type="predicted"/>
<dbReference type="Proteomes" id="UP000249334">
    <property type="component" value="Unassembled WGS sequence"/>
</dbReference>
<evidence type="ECO:0000313" key="1">
    <source>
        <dbReference type="EMBL" id="RAN97444.1"/>
    </source>
</evidence>
<dbReference type="RefSeq" id="WP_112670416.1">
    <property type="nucleotide sequence ID" value="NZ_PXXW01000027.1"/>
</dbReference>
<dbReference type="AlphaFoldDB" id="A0A328P015"/>
<name>A0A328P015_9ACTN</name>
<reference evidence="2 4" key="1">
    <citation type="submission" date="2018-03" db="EMBL/GenBank/DDBJ databases">
        <title>Defining the species Micromonospora saelicesensis and Micromonospora noduli under the framework of genomics.</title>
        <authorList>
            <person name="Riesco R."/>
            <person name="Trujillo M.E."/>
        </authorList>
    </citation>
    <scope>NUCLEOTIDE SEQUENCE [LARGE SCALE GENOMIC DNA]</scope>
    <source>
        <strain evidence="2 4">PSN13</strain>
    </source>
</reference>
<dbReference type="Proteomes" id="UP000249419">
    <property type="component" value="Unassembled WGS sequence"/>
</dbReference>
<evidence type="ECO:0000313" key="2">
    <source>
        <dbReference type="EMBL" id="RAO37600.1"/>
    </source>
</evidence>
<keyword evidence="3" id="KW-1185">Reference proteome</keyword>